<organism evidence="1 2">
    <name type="scientific">Pseudoalteromonas piscicida</name>
    <dbReference type="NCBI Taxonomy" id="43662"/>
    <lineage>
        <taxon>Bacteria</taxon>
        <taxon>Pseudomonadati</taxon>
        <taxon>Pseudomonadota</taxon>
        <taxon>Gammaproteobacteria</taxon>
        <taxon>Alteromonadales</taxon>
        <taxon>Pseudoalteromonadaceae</taxon>
        <taxon>Pseudoalteromonas</taxon>
    </lineage>
</organism>
<evidence type="ECO:0000313" key="1">
    <source>
        <dbReference type="EMBL" id="ATD09373.1"/>
    </source>
</evidence>
<name>A0ABN5CIP2_PSEO7</name>
<accession>A0ABN5CIP2</accession>
<reference evidence="1 2" key="1">
    <citation type="submission" date="2015-06" db="EMBL/GenBank/DDBJ databases">
        <authorList>
            <person name="Xie B.-B."/>
            <person name="Rong J.-C."/>
            <person name="Qin Q.-L."/>
            <person name="Zhang Y.-Z."/>
        </authorList>
    </citation>
    <scope>NUCLEOTIDE SEQUENCE [LARGE SCALE GENOMIC DNA]</scope>
    <source>
        <strain evidence="1 2">JCM 20779</strain>
    </source>
</reference>
<gene>
    <name evidence="1" type="ORF">PPIS_b0156</name>
</gene>
<dbReference type="EMBL" id="CP011925">
    <property type="protein sequence ID" value="ATD09373.1"/>
    <property type="molecule type" value="Genomic_DNA"/>
</dbReference>
<proteinExistence type="predicted"/>
<keyword evidence="2" id="KW-1185">Reference proteome</keyword>
<dbReference type="Proteomes" id="UP000016521">
    <property type="component" value="Chromosome II"/>
</dbReference>
<evidence type="ECO:0000313" key="2">
    <source>
        <dbReference type="Proteomes" id="UP000016521"/>
    </source>
</evidence>
<sequence>MGPSVDLLIERGKTYKEIIWSSSKPNPDVNKLLSGFKKWLESKPDSYIKTLMDE</sequence>
<protein>
    <submittedName>
        <fullName evidence="1">Uncharacterized protein</fullName>
    </submittedName>
</protein>